<dbReference type="InterPro" id="IPR000683">
    <property type="entry name" value="Gfo/Idh/MocA-like_OxRdtase_N"/>
</dbReference>
<evidence type="ECO:0000259" key="3">
    <source>
        <dbReference type="Pfam" id="PF01408"/>
    </source>
</evidence>
<dbReference type="PANTHER" id="PTHR43249:SF1">
    <property type="entry name" value="D-GLUCOSIDE 3-DEHYDROGENASE"/>
    <property type="match status" value="1"/>
</dbReference>
<dbReference type="InterPro" id="IPR055170">
    <property type="entry name" value="GFO_IDH_MocA-like_dom"/>
</dbReference>
<dbReference type="SUPFAM" id="SSF55347">
    <property type="entry name" value="Glyceraldehyde-3-phosphate dehydrogenase-like, C-terminal domain"/>
    <property type="match status" value="1"/>
</dbReference>
<feature type="region of interest" description="Disordered" evidence="1">
    <location>
        <begin position="269"/>
        <end position="293"/>
    </location>
</feature>
<feature type="region of interest" description="Disordered" evidence="1">
    <location>
        <begin position="339"/>
        <end position="358"/>
    </location>
</feature>
<feature type="chain" id="PRO_5046518277" evidence="2">
    <location>
        <begin position="21"/>
        <end position="358"/>
    </location>
</feature>
<dbReference type="Proteomes" id="UP001596378">
    <property type="component" value="Unassembled WGS sequence"/>
</dbReference>
<evidence type="ECO:0000256" key="1">
    <source>
        <dbReference type="SAM" id="MobiDB-lite"/>
    </source>
</evidence>
<protein>
    <submittedName>
        <fullName evidence="5">Gfo/Idh/MocA family protein</fullName>
    </submittedName>
</protein>
<dbReference type="InterPro" id="IPR052515">
    <property type="entry name" value="Gfo/Idh/MocA_Oxidoreductase"/>
</dbReference>
<feature type="domain" description="GFO/IDH/MocA-like oxidoreductase" evidence="4">
    <location>
        <begin position="133"/>
        <end position="255"/>
    </location>
</feature>
<comment type="caution">
    <text evidence="5">The sequence shown here is derived from an EMBL/GenBank/DDBJ whole genome shotgun (WGS) entry which is preliminary data.</text>
</comment>
<sequence>MVSKIRFGLIGCGAVASAHASAIASLPNAELAAVAGKSPERLASFAEAWGLEGYADFRELLQRDDIDAVGICTPSGSHGDIAVLAAEAGKHAIVEKPIEITLAKADETIAAFRSRGLKLGVISQHRFDPDVIRLKTLLEASGLGRPVLVSACVHWYRDQAYYDSGGWRGTWAGDGGGVLINQGIHTVDLLLHLMGPVAEVAGHAATMTHERMETEDTAAALLKFAGGALGTLSCTTSAYPGSPARIEIIGSAGSALLEGETLTRLYMNNGDGSPGVNAAEERQDQGTAGGDSAVPADRQAFVRQYADFVAAIVGDREPAVTGEAGREALALVLDVYRSSREAGGREPTGTEIRRGSKQ</sequence>
<feature type="signal peptide" evidence="2">
    <location>
        <begin position="1"/>
        <end position="20"/>
    </location>
</feature>
<proteinExistence type="predicted"/>
<evidence type="ECO:0000256" key="2">
    <source>
        <dbReference type="SAM" id="SignalP"/>
    </source>
</evidence>
<dbReference type="Pfam" id="PF01408">
    <property type="entry name" value="GFO_IDH_MocA"/>
    <property type="match status" value="1"/>
</dbReference>
<dbReference type="Gene3D" id="3.30.360.10">
    <property type="entry name" value="Dihydrodipicolinate Reductase, domain 2"/>
    <property type="match status" value="1"/>
</dbReference>
<dbReference type="SUPFAM" id="SSF51735">
    <property type="entry name" value="NAD(P)-binding Rossmann-fold domains"/>
    <property type="match status" value="1"/>
</dbReference>
<gene>
    <name evidence="5" type="ORF">ACFQMJ_07805</name>
</gene>
<keyword evidence="2" id="KW-0732">Signal</keyword>
<feature type="domain" description="Gfo/Idh/MocA-like oxidoreductase N-terminal" evidence="3">
    <location>
        <begin position="5"/>
        <end position="121"/>
    </location>
</feature>
<keyword evidence="6" id="KW-1185">Reference proteome</keyword>
<dbReference type="Pfam" id="PF22725">
    <property type="entry name" value="GFO_IDH_MocA_C3"/>
    <property type="match status" value="1"/>
</dbReference>
<organism evidence="5 6">
    <name type="scientific">Cohnella cellulosilytica</name>
    <dbReference type="NCBI Taxonomy" id="986710"/>
    <lineage>
        <taxon>Bacteria</taxon>
        <taxon>Bacillati</taxon>
        <taxon>Bacillota</taxon>
        <taxon>Bacilli</taxon>
        <taxon>Bacillales</taxon>
        <taxon>Paenibacillaceae</taxon>
        <taxon>Cohnella</taxon>
    </lineage>
</organism>
<dbReference type="InterPro" id="IPR036291">
    <property type="entry name" value="NAD(P)-bd_dom_sf"/>
</dbReference>
<dbReference type="RefSeq" id="WP_378049996.1">
    <property type="nucleotide sequence ID" value="NZ_JBHMDN010000023.1"/>
</dbReference>
<dbReference type="PANTHER" id="PTHR43249">
    <property type="entry name" value="UDP-N-ACETYL-2-AMINO-2-DEOXY-D-GLUCURONATE OXIDASE"/>
    <property type="match status" value="1"/>
</dbReference>
<dbReference type="EMBL" id="JBHTAI010000004">
    <property type="protein sequence ID" value="MFC7148424.1"/>
    <property type="molecule type" value="Genomic_DNA"/>
</dbReference>
<evidence type="ECO:0000259" key="4">
    <source>
        <dbReference type="Pfam" id="PF22725"/>
    </source>
</evidence>
<evidence type="ECO:0000313" key="5">
    <source>
        <dbReference type="EMBL" id="MFC7148424.1"/>
    </source>
</evidence>
<dbReference type="Gene3D" id="3.40.50.720">
    <property type="entry name" value="NAD(P)-binding Rossmann-like Domain"/>
    <property type="match status" value="1"/>
</dbReference>
<evidence type="ECO:0000313" key="6">
    <source>
        <dbReference type="Proteomes" id="UP001596378"/>
    </source>
</evidence>
<accession>A0ABW2F8W4</accession>
<name>A0ABW2F8W4_9BACL</name>
<reference evidence="6" key="1">
    <citation type="journal article" date="2019" name="Int. J. Syst. Evol. Microbiol.">
        <title>The Global Catalogue of Microorganisms (GCM) 10K type strain sequencing project: providing services to taxonomists for standard genome sequencing and annotation.</title>
        <authorList>
            <consortium name="The Broad Institute Genomics Platform"/>
            <consortium name="The Broad Institute Genome Sequencing Center for Infectious Disease"/>
            <person name="Wu L."/>
            <person name="Ma J."/>
        </authorList>
    </citation>
    <scope>NUCLEOTIDE SEQUENCE [LARGE SCALE GENOMIC DNA]</scope>
    <source>
        <strain evidence="6">KCTC 12907</strain>
    </source>
</reference>